<dbReference type="AlphaFoldDB" id="A0A4Q9ECV0"/>
<evidence type="ECO:0000313" key="2">
    <source>
        <dbReference type="Proteomes" id="UP000293380"/>
    </source>
</evidence>
<proteinExistence type="predicted"/>
<organism evidence="1 2">
    <name type="scientific">Hafnia paralvei</name>
    <dbReference type="NCBI Taxonomy" id="546367"/>
    <lineage>
        <taxon>Bacteria</taxon>
        <taxon>Pseudomonadati</taxon>
        <taxon>Pseudomonadota</taxon>
        <taxon>Gammaproteobacteria</taxon>
        <taxon>Enterobacterales</taxon>
        <taxon>Hafniaceae</taxon>
        <taxon>Hafnia</taxon>
    </lineage>
</organism>
<sequence>MRFIMSKSKTPVNATLMAAPYVTGAEDGTIDASDVNFGVQCEISMWANPNYGDRVSLFWGELERVQFLEDTTRPLIYDIKDDFNPSALSDGFYDVYYTVFDGINTSTSEVTAVSVQAHLNPGSLAAPDIVDADDDGAVGYDEAVDGVDIHVNYTGMAEGDIIALKLQGFDDDTNAIKEDYTAPDYTVTTGDISAGYALFTVPYTGEFENIGENAYAECWYSVTVLADNSHLSSQVTKIVVDVVPPYGH</sequence>
<reference evidence="1 2" key="1">
    <citation type="submission" date="2019-02" db="EMBL/GenBank/DDBJ databases">
        <title>Comparative genomic analysis of the Hafnia genus genomes.</title>
        <authorList>
            <person name="Zhiqiu Y."/>
            <person name="Chao Y."/>
            <person name="Yuhui D."/>
            <person name="Di H."/>
            <person name="Bin L."/>
        </authorList>
    </citation>
    <scope>NUCLEOTIDE SEQUENCE [LARGE SCALE GENOMIC DNA]</scope>
    <source>
        <strain evidence="1 2">PCM_1194</strain>
    </source>
</reference>
<dbReference type="EMBL" id="SITD01000069">
    <property type="protein sequence ID" value="TBM21030.1"/>
    <property type="molecule type" value="Genomic_DNA"/>
</dbReference>
<dbReference type="Proteomes" id="UP000293380">
    <property type="component" value="Unassembled WGS sequence"/>
</dbReference>
<accession>A0A4Q9ECV0</accession>
<gene>
    <name evidence="1" type="ORF">EYY89_21840</name>
</gene>
<comment type="caution">
    <text evidence="1">The sequence shown here is derived from an EMBL/GenBank/DDBJ whole genome shotgun (WGS) entry which is preliminary data.</text>
</comment>
<evidence type="ECO:0000313" key="1">
    <source>
        <dbReference type="EMBL" id="TBM21030.1"/>
    </source>
</evidence>
<name>A0A4Q9ECV0_9GAMM</name>
<protein>
    <submittedName>
        <fullName evidence="1">Uncharacterized protein</fullName>
    </submittedName>
</protein>